<evidence type="ECO:0000313" key="3">
    <source>
        <dbReference type="Proteomes" id="UP001172728"/>
    </source>
</evidence>
<dbReference type="EMBL" id="JAUHPW010000001">
    <property type="protein sequence ID" value="MDN4474560.1"/>
    <property type="molecule type" value="Genomic_DNA"/>
</dbReference>
<keyword evidence="1" id="KW-0812">Transmembrane</keyword>
<dbReference type="RefSeq" id="WP_301130964.1">
    <property type="nucleotide sequence ID" value="NZ_JAUHPW010000001.1"/>
</dbReference>
<name>A0ABT8G5Z7_9MICO</name>
<accession>A0ABT8G5Z7</accession>
<sequence>MSGEQPVAGSRAARLLGGESFDLHEAIGGWRGFVESSLPGIVFVAAYLVWGGFRIPVIAAAAVMAVLVLLRLIQRTPVVQAVSGAVGVAIGAVWAWRAGDASGYFVPGLWLNAAYLAGILVSMAVRWPVVGIVVGLIRGEGTHWREDRAERRRYQLASAVLAGMFALRLLVQVPLYLAGAVAALGTAKLAMGLPLFALTLWGVWLLARDAGAARETQDPPPTTR</sequence>
<feature type="transmembrane region" description="Helical" evidence="1">
    <location>
        <begin position="77"/>
        <end position="97"/>
    </location>
</feature>
<feature type="transmembrane region" description="Helical" evidence="1">
    <location>
        <begin position="156"/>
        <end position="177"/>
    </location>
</feature>
<dbReference type="Proteomes" id="UP001172728">
    <property type="component" value="Unassembled WGS sequence"/>
</dbReference>
<feature type="transmembrane region" description="Helical" evidence="1">
    <location>
        <begin position="41"/>
        <end position="70"/>
    </location>
</feature>
<keyword evidence="1" id="KW-1133">Transmembrane helix</keyword>
<organism evidence="2 3">
    <name type="scientific">Demequina litoralis</name>
    <dbReference type="NCBI Taxonomy" id="3051660"/>
    <lineage>
        <taxon>Bacteria</taxon>
        <taxon>Bacillati</taxon>
        <taxon>Actinomycetota</taxon>
        <taxon>Actinomycetes</taxon>
        <taxon>Micrococcales</taxon>
        <taxon>Demequinaceae</taxon>
        <taxon>Demequina</taxon>
    </lineage>
</organism>
<dbReference type="InterPro" id="IPR016566">
    <property type="entry name" value="UCP010219"/>
</dbReference>
<feature type="transmembrane region" description="Helical" evidence="1">
    <location>
        <begin position="109"/>
        <end position="136"/>
    </location>
</feature>
<comment type="caution">
    <text evidence="2">The sequence shown here is derived from an EMBL/GenBank/DDBJ whole genome shotgun (WGS) entry which is preliminary data.</text>
</comment>
<reference evidence="2" key="1">
    <citation type="submission" date="2023-06" db="EMBL/GenBank/DDBJ databases">
        <title>Sysu t00192.</title>
        <authorList>
            <person name="Gao L."/>
            <person name="Fang B.-Z."/>
            <person name="Li W.-J."/>
        </authorList>
    </citation>
    <scope>NUCLEOTIDE SEQUENCE</scope>
    <source>
        <strain evidence="2">SYSU T00192</strain>
    </source>
</reference>
<proteinExistence type="predicted"/>
<evidence type="ECO:0000313" key="2">
    <source>
        <dbReference type="EMBL" id="MDN4474560.1"/>
    </source>
</evidence>
<keyword evidence="3" id="KW-1185">Reference proteome</keyword>
<dbReference type="PIRSF" id="PIRSF010219">
    <property type="entry name" value="UCP010219"/>
    <property type="match status" value="1"/>
</dbReference>
<protein>
    <submittedName>
        <fullName evidence="2">DUF3159 domain-containing protein</fullName>
    </submittedName>
</protein>
<keyword evidence="1" id="KW-0472">Membrane</keyword>
<dbReference type="Pfam" id="PF11361">
    <property type="entry name" value="DUF3159"/>
    <property type="match status" value="1"/>
</dbReference>
<feature type="transmembrane region" description="Helical" evidence="1">
    <location>
        <begin position="189"/>
        <end position="207"/>
    </location>
</feature>
<evidence type="ECO:0000256" key="1">
    <source>
        <dbReference type="SAM" id="Phobius"/>
    </source>
</evidence>
<gene>
    <name evidence="2" type="ORF">QQX09_01700</name>
</gene>